<dbReference type="InterPro" id="IPR014710">
    <property type="entry name" value="RmlC-like_jellyroll"/>
</dbReference>
<name>A0A418Y087_9GAMM</name>
<dbReference type="SUPFAM" id="SSF51182">
    <property type="entry name" value="RmlC-like cupins"/>
    <property type="match status" value="1"/>
</dbReference>
<dbReference type="Proteomes" id="UP000283734">
    <property type="component" value="Unassembled WGS sequence"/>
</dbReference>
<proteinExistence type="predicted"/>
<evidence type="ECO:0000256" key="1">
    <source>
        <dbReference type="SAM" id="SignalP"/>
    </source>
</evidence>
<sequence>MKTSVIAIVLLGMALNLSACATASQQDQRSAHVTSPDQYRVLLENDQVLVLEMVLEPGESDRLHDHRDETVYFQQGGSLRISLPGGEAMDVTVPDGHVMWHEAWTHQVTNTGSEPVMAIIVEAKP</sequence>
<dbReference type="AlphaFoldDB" id="A0A418Y087"/>
<feature type="signal peptide" evidence="1">
    <location>
        <begin position="1"/>
        <end position="21"/>
    </location>
</feature>
<gene>
    <name evidence="2" type="ORF">D4A39_09420</name>
</gene>
<organism evidence="2 3">
    <name type="scientific">Alcanivorax profundi</name>
    <dbReference type="NCBI Taxonomy" id="2338368"/>
    <lineage>
        <taxon>Bacteria</taxon>
        <taxon>Pseudomonadati</taxon>
        <taxon>Pseudomonadota</taxon>
        <taxon>Gammaproteobacteria</taxon>
        <taxon>Oceanospirillales</taxon>
        <taxon>Alcanivoracaceae</taxon>
        <taxon>Alcanivorax</taxon>
    </lineage>
</organism>
<evidence type="ECO:0000313" key="3">
    <source>
        <dbReference type="Proteomes" id="UP000283734"/>
    </source>
</evidence>
<reference evidence="2 3" key="1">
    <citation type="submission" date="2018-09" db="EMBL/GenBank/DDBJ databases">
        <title>Alcanivorax profundi sp. nov., isolated from 1000 m-depth seawater of the Mariana Trench.</title>
        <authorList>
            <person name="Liu J."/>
        </authorList>
    </citation>
    <scope>NUCLEOTIDE SEQUENCE [LARGE SCALE GENOMIC DNA]</scope>
    <source>
        <strain evidence="2 3">MTEO17</strain>
    </source>
</reference>
<dbReference type="RefSeq" id="WP_119917964.1">
    <property type="nucleotide sequence ID" value="NZ_QYYA01000002.1"/>
</dbReference>
<keyword evidence="3" id="KW-1185">Reference proteome</keyword>
<dbReference type="InterPro" id="IPR011051">
    <property type="entry name" value="RmlC_Cupin_sf"/>
</dbReference>
<feature type="chain" id="PRO_5019075557" description="Cupin domain-containing protein" evidence="1">
    <location>
        <begin position="22"/>
        <end position="125"/>
    </location>
</feature>
<protein>
    <recommendedName>
        <fullName evidence="4">Cupin domain-containing protein</fullName>
    </recommendedName>
</protein>
<evidence type="ECO:0000313" key="2">
    <source>
        <dbReference type="EMBL" id="RJG18666.1"/>
    </source>
</evidence>
<dbReference type="OrthoDB" id="5917767at2"/>
<comment type="caution">
    <text evidence="2">The sequence shown here is derived from an EMBL/GenBank/DDBJ whole genome shotgun (WGS) entry which is preliminary data.</text>
</comment>
<keyword evidence="1" id="KW-0732">Signal</keyword>
<accession>A0A418Y087</accession>
<evidence type="ECO:0008006" key="4">
    <source>
        <dbReference type="Google" id="ProtNLM"/>
    </source>
</evidence>
<dbReference type="EMBL" id="QYYA01000002">
    <property type="protein sequence ID" value="RJG18666.1"/>
    <property type="molecule type" value="Genomic_DNA"/>
</dbReference>
<dbReference type="Gene3D" id="2.60.120.10">
    <property type="entry name" value="Jelly Rolls"/>
    <property type="match status" value="1"/>
</dbReference>